<organism evidence="9 10">
    <name type="scientific">Andreprevotia lacus DSM 23236</name>
    <dbReference type="NCBI Taxonomy" id="1121001"/>
    <lineage>
        <taxon>Bacteria</taxon>
        <taxon>Pseudomonadati</taxon>
        <taxon>Pseudomonadota</taxon>
        <taxon>Betaproteobacteria</taxon>
        <taxon>Neisseriales</taxon>
        <taxon>Chitinibacteraceae</taxon>
        <taxon>Andreprevotia</taxon>
    </lineage>
</organism>
<sequence length="390" mass="42504">MKREFDILIVGGGLVGAALAASLRDTTFEIGLIEGKPPAQSWPEEEWDSRVYAISRASRRLLQDIGAWQRLDTARLGPVAAMQIYGDDSRNALAFDALEAGVDDLAVILESRQLQAALWQSAGDAPNVSLIAPARPVSFSQHAEGATVVLDNGDELHARLVVGADGAQSWLRQQAGITTRSEPYQQWGVVANFTIERPHLGVARQWFFDDGVLAWLPLAGQRVSIVWSCGEAQKDELLALSPEQLAVRVADAGGNLLGRFSTITPAAAFPLRLTHVDELIKAGVALVGDAAHTVHPLAGQGVNLGFGDVAELARLLKAEHPGRCGDYLVLRRYERARRESIYLMQGVCHGLQKLFNNSNPWLKSLRNFGLGLTDGLPWLKQQLIRHAMDH</sequence>
<evidence type="ECO:0000256" key="5">
    <source>
        <dbReference type="ARBA" id="ARBA00022827"/>
    </source>
</evidence>
<proteinExistence type="inferred from homology"/>
<dbReference type="GO" id="GO:0110142">
    <property type="term" value="C:ubiquinone biosynthesis complex"/>
    <property type="evidence" value="ECO:0007669"/>
    <property type="project" value="UniProtKB-ARBA"/>
</dbReference>
<dbReference type="RefSeq" id="WP_084091110.1">
    <property type="nucleotide sequence ID" value="NZ_FWXD01000013.1"/>
</dbReference>
<dbReference type="InterPro" id="IPR010971">
    <property type="entry name" value="UbiH/COQ6"/>
</dbReference>
<dbReference type="EMBL" id="FWXD01000013">
    <property type="protein sequence ID" value="SMC26397.1"/>
    <property type="molecule type" value="Genomic_DNA"/>
</dbReference>
<dbReference type="PANTHER" id="PTHR43876">
    <property type="entry name" value="UBIQUINONE BIOSYNTHESIS MONOOXYGENASE COQ6, MITOCHONDRIAL"/>
    <property type="match status" value="1"/>
</dbReference>
<evidence type="ECO:0000256" key="2">
    <source>
        <dbReference type="ARBA" id="ARBA00004749"/>
    </source>
</evidence>
<gene>
    <name evidence="9" type="ORF">SAMN02745857_02475</name>
</gene>
<reference evidence="9 10" key="1">
    <citation type="submission" date="2017-04" db="EMBL/GenBank/DDBJ databases">
        <authorList>
            <person name="Afonso C.L."/>
            <person name="Miller P.J."/>
            <person name="Scott M.A."/>
            <person name="Spackman E."/>
            <person name="Goraichik I."/>
            <person name="Dimitrov K.M."/>
            <person name="Suarez D.L."/>
            <person name="Swayne D.E."/>
        </authorList>
    </citation>
    <scope>NUCLEOTIDE SEQUENCE [LARGE SCALE GENOMIC DNA]</scope>
    <source>
        <strain evidence="9 10">DSM 23236</strain>
    </source>
</reference>
<evidence type="ECO:0000259" key="8">
    <source>
        <dbReference type="Pfam" id="PF01494"/>
    </source>
</evidence>
<dbReference type="NCBIfam" id="TIGR01988">
    <property type="entry name" value="Ubi-OHases"/>
    <property type="match status" value="1"/>
</dbReference>
<keyword evidence="5" id="KW-0274">FAD</keyword>
<dbReference type="GO" id="GO:0071949">
    <property type="term" value="F:FAD binding"/>
    <property type="evidence" value="ECO:0007669"/>
    <property type="project" value="InterPro"/>
</dbReference>
<feature type="domain" description="FAD-binding" evidence="8">
    <location>
        <begin position="5"/>
        <end position="339"/>
    </location>
</feature>
<dbReference type="Pfam" id="PF01494">
    <property type="entry name" value="FAD_binding_3"/>
    <property type="match status" value="1"/>
</dbReference>
<comment type="pathway">
    <text evidence="2">Cofactor biosynthesis; ubiquinone biosynthesis.</text>
</comment>
<evidence type="ECO:0000256" key="7">
    <source>
        <dbReference type="ARBA" id="ARBA00023033"/>
    </source>
</evidence>
<dbReference type="GO" id="GO:0004497">
    <property type="term" value="F:monooxygenase activity"/>
    <property type="evidence" value="ECO:0007669"/>
    <property type="project" value="UniProtKB-KW"/>
</dbReference>
<evidence type="ECO:0000256" key="6">
    <source>
        <dbReference type="ARBA" id="ARBA00023002"/>
    </source>
</evidence>
<dbReference type="OrthoDB" id="9769565at2"/>
<accession>A0A1W1XR87</accession>
<dbReference type="InterPro" id="IPR036188">
    <property type="entry name" value="FAD/NAD-bd_sf"/>
</dbReference>
<comment type="similarity">
    <text evidence="3">Belongs to the UbiH/COQ6 family.</text>
</comment>
<dbReference type="GO" id="GO:0016705">
    <property type="term" value="F:oxidoreductase activity, acting on paired donors, with incorporation or reduction of molecular oxygen"/>
    <property type="evidence" value="ECO:0007669"/>
    <property type="project" value="InterPro"/>
</dbReference>
<dbReference type="FunFam" id="3.50.50.60:FF:000021">
    <property type="entry name" value="Ubiquinone biosynthesis monooxygenase COQ6"/>
    <property type="match status" value="1"/>
</dbReference>
<dbReference type="Gene3D" id="3.50.50.60">
    <property type="entry name" value="FAD/NAD(P)-binding domain"/>
    <property type="match status" value="2"/>
</dbReference>
<comment type="cofactor">
    <cofactor evidence="1">
        <name>FAD</name>
        <dbReference type="ChEBI" id="CHEBI:57692"/>
    </cofactor>
</comment>
<evidence type="ECO:0000256" key="3">
    <source>
        <dbReference type="ARBA" id="ARBA00005349"/>
    </source>
</evidence>
<protein>
    <submittedName>
        <fullName evidence="9">Ubiquinone biosynthesis hydroxylase, UbiH/UbiF/VisC/COQ6 family</fullName>
    </submittedName>
</protein>
<keyword evidence="10" id="KW-1185">Reference proteome</keyword>
<dbReference type="UniPathway" id="UPA00232"/>
<dbReference type="PROSITE" id="PS01304">
    <property type="entry name" value="UBIH"/>
    <property type="match status" value="1"/>
</dbReference>
<dbReference type="PANTHER" id="PTHR43876:SF7">
    <property type="entry name" value="UBIQUINONE BIOSYNTHESIS MONOOXYGENASE COQ6, MITOCHONDRIAL"/>
    <property type="match status" value="1"/>
</dbReference>
<evidence type="ECO:0000256" key="4">
    <source>
        <dbReference type="ARBA" id="ARBA00022630"/>
    </source>
</evidence>
<name>A0A1W1XR87_9NEIS</name>
<keyword evidence="6" id="KW-0560">Oxidoreductase</keyword>
<dbReference type="InterPro" id="IPR018168">
    <property type="entry name" value="Ubi_Hdrlase_CS"/>
</dbReference>
<keyword evidence="9" id="KW-0830">Ubiquinone</keyword>
<evidence type="ECO:0000256" key="1">
    <source>
        <dbReference type="ARBA" id="ARBA00001974"/>
    </source>
</evidence>
<dbReference type="PRINTS" id="PR00420">
    <property type="entry name" value="RNGMNOXGNASE"/>
</dbReference>
<dbReference type="InterPro" id="IPR002938">
    <property type="entry name" value="FAD-bd"/>
</dbReference>
<dbReference type="STRING" id="1121001.SAMN02745857_02475"/>
<dbReference type="SUPFAM" id="SSF51905">
    <property type="entry name" value="FAD/NAD(P)-binding domain"/>
    <property type="match status" value="1"/>
</dbReference>
<dbReference type="AlphaFoldDB" id="A0A1W1XR87"/>
<keyword evidence="4" id="KW-0285">Flavoprotein</keyword>
<keyword evidence="7" id="KW-0503">Monooxygenase</keyword>
<dbReference type="NCBIfam" id="NF005788">
    <property type="entry name" value="PRK07608.1-3"/>
    <property type="match status" value="1"/>
</dbReference>
<dbReference type="Proteomes" id="UP000192761">
    <property type="component" value="Unassembled WGS sequence"/>
</dbReference>
<evidence type="ECO:0000313" key="10">
    <source>
        <dbReference type="Proteomes" id="UP000192761"/>
    </source>
</evidence>
<dbReference type="GO" id="GO:0006744">
    <property type="term" value="P:ubiquinone biosynthetic process"/>
    <property type="evidence" value="ECO:0007669"/>
    <property type="project" value="UniProtKB-UniPathway"/>
</dbReference>
<evidence type="ECO:0000313" key="9">
    <source>
        <dbReference type="EMBL" id="SMC26397.1"/>
    </source>
</evidence>
<dbReference type="InterPro" id="IPR051205">
    <property type="entry name" value="UbiH/COQ6_monooxygenase"/>
</dbReference>